<dbReference type="InterPro" id="IPR050228">
    <property type="entry name" value="Carboxylesterase_BioH"/>
</dbReference>
<proteinExistence type="predicted"/>
<dbReference type="PANTHER" id="PTHR43194">
    <property type="entry name" value="HYDROLASE ALPHA/BETA FOLD FAMILY"/>
    <property type="match status" value="1"/>
</dbReference>
<dbReference type="EMBL" id="JACRAF010000005">
    <property type="protein sequence ID" value="MBI4920441.1"/>
    <property type="molecule type" value="Genomic_DNA"/>
</dbReference>
<comment type="caution">
    <text evidence="2">The sequence shown here is derived from an EMBL/GenBank/DDBJ whole genome shotgun (WGS) entry which is preliminary data.</text>
</comment>
<dbReference type="SUPFAM" id="SSF53474">
    <property type="entry name" value="alpha/beta-Hydrolases"/>
    <property type="match status" value="1"/>
</dbReference>
<protein>
    <submittedName>
        <fullName evidence="2">Alpha/beta hydrolase</fullName>
    </submittedName>
</protein>
<accession>A0A933L0Q2</accession>
<dbReference type="AlphaFoldDB" id="A0A933L0Q2"/>
<evidence type="ECO:0000313" key="3">
    <source>
        <dbReference type="Proteomes" id="UP000782610"/>
    </source>
</evidence>
<name>A0A933L0Q2_9HYPH</name>
<dbReference type="Proteomes" id="UP000782610">
    <property type="component" value="Unassembled WGS sequence"/>
</dbReference>
<dbReference type="InterPro" id="IPR000073">
    <property type="entry name" value="AB_hydrolase_1"/>
</dbReference>
<keyword evidence="2" id="KW-0378">Hydrolase</keyword>
<dbReference type="PANTHER" id="PTHR43194:SF2">
    <property type="entry name" value="PEROXISOMAL MEMBRANE PROTEIN LPX1"/>
    <property type="match status" value="1"/>
</dbReference>
<evidence type="ECO:0000313" key="2">
    <source>
        <dbReference type="EMBL" id="MBI4920441.1"/>
    </source>
</evidence>
<evidence type="ECO:0000259" key="1">
    <source>
        <dbReference type="Pfam" id="PF12697"/>
    </source>
</evidence>
<gene>
    <name evidence="2" type="ORF">HY834_01730</name>
</gene>
<dbReference type="Pfam" id="PF12697">
    <property type="entry name" value="Abhydrolase_6"/>
    <property type="match status" value="1"/>
</dbReference>
<reference evidence="2" key="1">
    <citation type="submission" date="2020-07" db="EMBL/GenBank/DDBJ databases">
        <title>Huge and variable diversity of episymbiotic CPR bacteria and DPANN archaea in groundwater ecosystems.</title>
        <authorList>
            <person name="He C.Y."/>
            <person name="Keren R."/>
            <person name="Whittaker M."/>
            <person name="Farag I.F."/>
            <person name="Doudna J."/>
            <person name="Cate J.H.D."/>
            <person name="Banfield J.F."/>
        </authorList>
    </citation>
    <scope>NUCLEOTIDE SEQUENCE</scope>
    <source>
        <strain evidence="2">NC_groundwater_1586_Pr3_B-0.1um_66_15</strain>
    </source>
</reference>
<sequence length="265" mass="27987">MAFVTSKDGTRIGYSVVGSGPALILIDGAMCWRSSGPATPLAEELKDRFTVYTYDRRGRGESGDTKPYATAREVEDLDAVIDAAGGSAMVYAISSGAALALEAAGTGSRITKMVLYEAPFILDKSRPLGDAAYVSRMEELVARGDKAGAIKHFMRNGVQIPAFGVFMMQLMGVMKKMAPVAPTLPYDTALTAPFQIGEPLPPGLWPKATMPVLDIGGGKSDAWMQSAQVAISKALPNATHKTLPGQNHMVAPAAIAPLIREFLAA</sequence>
<dbReference type="GO" id="GO:0016787">
    <property type="term" value="F:hydrolase activity"/>
    <property type="evidence" value="ECO:0007669"/>
    <property type="project" value="UniProtKB-KW"/>
</dbReference>
<feature type="domain" description="AB hydrolase-1" evidence="1">
    <location>
        <begin position="29"/>
        <end position="250"/>
    </location>
</feature>
<organism evidence="2 3">
    <name type="scientific">Devosia nanyangense</name>
    <dbReference type="NCBI Taxonomy" id="1228055"/>
    <lineage>
        <taxon>Bacteria</taxon>
        <taxon>Pseudomonadati</taxon>
        <taxon>Pseudomonadota</taxon>
        <taxon>Alphaproteobacteria</taxon>
        <taxon>Hyphomicrobiales</taxon>
        <taxon>Devosiaceae</taxon>
        <taxon>Devosia</taxon>
    </lineage>
</organism>
<dbReference type="InterPro" id="IPR029058">
    <property type="entry name" value="AB_hydrolase_fold"/>
</dbReference>
<dbReference type="Gene3D" id="3.40.50.1820">
    <property type="entry name" value="alpha/beta hydrolase"/>
    <property type="match status" value="1"/>
</dbReference>